<dbReference type="InterPro" id="IPR036390">
    <property type="entry name" value="WH_DNA-bd_sf"/>
</dbReference>
<evidence type="ECO:0000256" key="2">
    <source>
        <dbReference type="ARBA" id="ARBA00023125"/>
    </source>
</evidence>
<dbReference type="PROSITE" id="PS50949">
    <property type="entry name" value="HTH_GNTR"/>
    <property type="match status" value="1"/>
</dbReference>
<evidence type="ECO:0000256" key="1">
    <source>
        <dbReference type="ARBA" id="ARBA00023015"/>
    </source>
</evidence>
<evidence type="ECO:0000313" key="5">
    <source>
        <dbReference type="EMBL" id="MEE3718473.1"/>
    </source>
</evidence>
<name>A0AAW9Q1J5_9CYAN</name>
<dbReference type="InterPro" id="IPR036388">
    <property type="entry name" value="WH-like_DNA-bd_sf"/>
</dbReference>
<dbReference type="GO" id="GO:0003677">
    <property type="term" value="F:DNA binding"/>
    <property type="evidence" value="ECO:0007669"/>
    <property type="project" value="UniProtKB-KW"/>
</dbReference>
<dbReference type="Proteomes" id="UP001333818">
    <property type="component" value="Unassembled WGS sequence"/>
</dbReference>
<dbReference type="CDD" id="cd07377">
    <property type="entry name" value="WHTH_GntR"/>
    <property type="match status" value="1"/>
</dbReference>
<organism evidence="5 6">
    <name type="scientific">Tumidithrix elongata BACA0141</name>
    <dbReference type="NCBI Taxonomy" id="2716417"/>
    <lineage>
        <taxon>Bacteria</taxon>
        <taxon>Bacillati</taxon>
        <taxon>Cyanobacteriota</taxon>
        <taxon>Cyanophyceae</taxon>
        <taxon>Pseudanabaenales</taxon>
        <taxon>Pseudanabaenaceae</taxon>
        <taxon>Tumidithrix</taxon>
        <taxon>Tumidithrix elongata</taxon>
    </lineage>
</organism>
<comment type="caution">
    <text evidence="5">The sequence shown here is derived from an EMBL/GenBank/DDBJ whole genome shotgun (WGS) entry which is preliminary data.</text>
</comment>
<sequence>MVQFFIKADSEIPASTQLFDQISFAITTRQYTPGHQLPSTRQLANWTGLHRNTINKVYQQLKHAGLVEARGGSGIYVSLPTTKPTGDSGIPIPTLQQSVRQSIDKIVSLGCSLSQVRDLLLTEIDWRLRCNAQLLVASGREDPGVAQVMAGELETALAVPVQTVAVEDLDKVLEHATAGTVVTNRYFLEPTCQAVGNHQVRVIAVDIYTYSREINLIRNLPMGSYVGLVSISTGILRLAESLIHSLRGDDLLVVSALPQDTYRLQTIARSANLIITGHSGKAELKEAIAATKHERIRPVEAIFCENYIASESIELLKLELGLN</sequence>
<dbReference type="SMART" id="SM00345">
    <property type="entry name" value="HTH_GNTR"/>
    <property type="match status" value="1"/>
</dbReference>
<evidence type="ECO:0000259" key="4">
    <source>
        <dbReference type="PROSITE" id="PS50949"/>
    </source>
</evidence>
<feature type="domain" description="HTH gntR-type" evidence="4">
    <location>
        <begin position="12"/>
        <end position="80"/>
    </location>
</feature>
<protein>
    <submittedName>
        <fullName evidence="5">GntR family transcriptional regulator</fullName>
    </submittedName>
</protein>
<dbReference type="AlphaFoldDB" id="A0AAW9Q1J5"/>
<dbReference type="RefSeq" id="WP_330484906.1">
    <property type="nucleotide sequence ID" value="NZ_JAZBJZ010000079.1"/>
</dbReference>
<dbReference type="Pfam" id="PF00392">
    <property type="entry name" value="GntR"/>
    <property type="match status" value="1"/>
</dbReference>
<dbReference type="InterPro" id="IPR000524">
    <property type="entry name" value="Tscrpt_reg_HTH_GntR"/>
</dbReference>
<proteinExistence type="predicted"/>
<evidence type="ECO:0000313" key="6">
    <source>
        <dbReference type="Proteomes" id="UP001333818"/>
    </source>
</evidence>
<reference evidence="5" key="1">
    <citation type="submission" date="2024-01" db="EMBL/GenBank/DDBJ databases">
        <title>Bank of Algae and Cyanobacteria of the Azores (BACA) strain genomes.</title>
        <authorList>
            <person name="Luz R."/>
            <person name="Cordeiro R."/>
            <person name="Fonseca A."/>
            <person name="Goncalves V."/>
        </authorList>
    </citation>
    <scope>NUCLEOTIDE SEQUENCE</scope>
    <source>
        <strain evidence="5">BACA0141</strain>
    </source>
</reference>
<dbReference type="PANTHER" id="PTHR38445">
    <property type="entry name" value="HTH-TYPE TRANSCRIPTIONAL REPRESSOR YTRA"/>
    <property type="match status" value="1"/>
</dbReference>
<dbReference type="EMBL" id="JAZBJZ010000079">
    <property type="protein sequence ID" value="MEE3718473.1"/>
    <property type="molecule type" value="Genomic_DNA"/>
</dbReference>
<keyword evidence="6" id="KW-1185">Reference proteome</keyword>
<dbReference type="SUPFAM" id="SSF46785">
    <property type="entry name" value="Winged helix' DNA-binding domain"/>
    <property type="match status" value="1"/>
</dbReference>
<dbReference type="GO" id="GO:0003700">
    <property type="term" value="F:DNA-binding transcription factor activity"/>
    <property type="evidence" value="ECO:0007669"/>
    <property type="project" value="InterPro"/>
</dbReference>
<dbReference type="Gene3D" id="1.10.10.10">
    <property type="entry name" value="Winged helix-like DNA-binding domain superfamily/Winged helix DNA-binding domain"/>
    <property type="match status" value="1"/>
</dbReference>
<dbReference type="PANTHER" id="PTHR38445:SF9">
    <property type="entry name" value="HTH-TYPE TRANSCRIPTIONAL REPRESSOR YTRA"/>
    <property type="match status" value="1"/>
</dbReference>
<gene>
    <name evidence="5" type="ORF">V2H45_17165</name>
</gene>
<keyword evidence="2" id="KW-0238">DNA-binding</keyword>
<accession>A0AAW9Q1J5</accession>
<keyword evidence="1" id="KW-0805">Transcription regulation</keyword>
<evidence type="ECO:0000256" key="3">
    <source>
        <dbReference type="ARBA" id="ARBA00023163"/>
    </source>
</evidence>
<keyword evidence="3" id="KW-0804">Transcription</keyword>